<feature type="transmembrane region" description="Helical" evidence="1">
    <location>
        <begin position="122"/>
        <end position="139"/>
    </location>
</feature>
<evidence type="ECO:0008006" key="4">
    <source>
        <dbReference type="Google" id="ProtNLM"/>
    </source>
</evidence>
<feature type="transmembrane region" description="Helical" evidence="1">
    <location>
        <begin position="313"/>
        <end position="335"/>
    </location>
</feature>
<feature type="transmembrane region" description="Helical" evidence="1">
    <location>
        <begin position="368"/>
        <end position="388"/>
    </location>
</feature>
<accession>A0A975BAT8</accession>
<evidence type="ECO:0000313" key="2">
    <source>
        <dbReference type="EMBL" id="QTA81887.1"/>
    </source>
</evidence>
<dbReference type="KEGG" id="dli:dnl_42440"/>
<feature type="transmembrane region" description="Helical" evidence="1">
    <location>
        <begin position="340"/>
        <end position="362"/>
    </location>
</feature>
<gene>
    <name evidence="2" type="ORF">dnl_42440</name>
</gene>
<sequence>MNDFGCMKKKKLILICICLWVFTFILFSPSIQFGFIEFDDMTVLLDNPGLYNEHSFLSSLEEILYNYFPREEPLILRDITWAFDSYVFGFKNPVGYHLGNVILNSFNTVLLFVFLLLTSSRFYFSLITAVSFAVIPIHVEPVCWVMGRKDLLVSFFMLTALICQTLYISSQDAQKKRLFYLVTLLCTAAALLSKINALSFFIVLALHQILYPFLNGSREPGDSFDFNHIIKKILPGFIPHLLISLYIYFWYKGIITSWGVLGSRGPSALAPEHIKTLVLFIPLVIGLYVKLLFLPFQYSIFYHWPNTGIPLQTFHIVISVLISLAIVFMTAFTFYKRKDLLFYILAFIILMIPYFNIIYIGIWAANRYIYFSSFCIIAVSADLIIAFASKHKEYLKKSVFIIWLIFIIFNIYQTLVYQKVWQDNHSLWTYENNLKDASVFSYWLLAKSFTISAAEKHQVPELKMQLFQQAETVINKGLKKYESMGIIKNNYSSYETVHYSNLWHLYGIVSKERNDSLDIQLKYFKKSFEILETWVNASMIAKTYYRLALSQSFDKEKHAENSIIFFEKSINSFEHGSIHDYKKWLNILNQYKRNFPFLKEKIEKIEKGIYNRLKNQS</sequence>
<protein>
    <recommendedName>
        <fullName evidence="4">Glycosyltransferase RgtA/B/C/D-like domain-containing protein</fullName>
    </recommendedName>
</protein>
<feature type="transmembrane region" description="Helical" evidence="1">
    <location>
        <begin position="12"/>
        <end position="36"/>
    </location>
</feature>
<keyword evidence="3" id="KW-1185">Reference proteome</keyword>
<keyword evidence="1" id="KW-0472">Membrane</keyword>
<feature type="transmembrane region" description="Helical" evidence="1">
    <location>
        <begin position="277"/>
        <end position="301"/>
    </location>
</feature>
<keyword evidence="1" id="KW-1133">Transmembrane helix</keyword>
<dbReference type="PANTHER" id="PTHR44216:SF3">
    <property type="entry name" value="PROTEIN O-MANNOSYL-TRANSFERASE TMTC2"/>
    <property type="match status" value="1"/>
</dbReference>
<dbReference type="GO" id="GO:0035269">
    <property type="term" value="P:protein O-linked glycosylation via mannose"/>
    <property type="evidence" value="ECO:0007669"/>
    <property type="project" value="TreeGrafter"/>
</dbReference>
<proteinExistence type="predicted"/>
<dbReference type="Proteomes" id="UP000663720">
    <property type="component" value="Chromosome"/>
</dbReference>
<organism evidence="2 3">
    <name type="scientific">Desulfonema limicola</name>
    <dbReference type="NCBI Taxonomy" id="45656"/>
    <lineage>
        <taxon>Bacteria</taxon>
        <taxon>Pseudomonadati</taxon>
        <taxon>Thermodesulfobacteriota</taxon>
        <taxon>Desulfobacteria</taxon>
        <taxon>Desulfobacterales</taxon>
        <taxon>Desulfococcaceae</taxon>
        <taxon>Desulfonema</taxon>
    </lineage>
</organism>
<feature type="transmembrane region" description="Helical" evidence="1">
    <location>
        <begin position="151"/>
        <end position="168"/>
    </location>
</feature>
<feature type="transmembrane region" description="Helical" evidence="1">
    <location>
        <begin position="400"/>
        <end position="417"/>
    </location>
</feature>
<keyword evidence="1" id="KW-0812">Transmembrane</keyword>
<dbReference type="EMBL" id="CP061799">
    <property type="protein sequence ID" value="QTA81887.1"/>
    <property type="molecule type" value="Genomic_DNA"/>
</dbReference>
<reference evidence="2" key="1">
    <citation type="journal article" date="2021" name="Microb. Physiol.">
        <title>Proteogenomic Insights into the Physiology of Marine, Sulfate-Reducing, Filamentous Desulfonema limicola and Desulfonema magnum.</title>
        <authorList>
            <person name="Schnaars V."/>
            <person name="Wohlbrand L."/>
            <person name="Scheve S."/>
            <person name="Hinrichs C."/>
            <person name="Reinhardt R."/>
            <person name="Rabus R."/>
        </authorList>
    </citation>
    <scope>NUCLEOTIDE SEQUENCE</scope>
    <source>
        <strain evidence="2">5ac10</strain>
    </source>
</reference>
<feature type="transmembrane region" description="Helical" evidence="1">
    <location>
        <begin position="233"/>
        <end position="251"/>
    </location>
</feature>
<evidence type="ECO:0000256" key="1">
    <source>
        <dbReference type="SAM" id="Phobius"/>
    </source>
</evidence>
<feature type="transmembrane region" description="Helical" evidence="1">
    <location>
        <begin position="94"/>
        <end position="117"/>
    </location>
</feature>
<feature type="transmembrane region" description="Helical" evidence="1">
    <location>
        <begin position="180"/>
        <end position="213"/>
    </location>
</feature>
<evidence type="ECO:0000313" key="3">
    <source>
        <dbReference type="Proteomes" id="UP000663720"/>
    </source>
</evidence>
<dbReference type="GO" id="GO:0000030">
    <property type="term" value="F:mannosyltransferase activity"/>
    <property type="evidence" value="ECO:0007669"/>
    <property type="project" value="TreeGrafter"/>
</dbReference>
<name>A0A975BAT8_9BACT</name>
<dbReference type="PANTHER" id="PTHR44216">
    <property type="entry name" value="PROTEIN O-MANNOSYL-TRANSFERASE TMTC2"/>
    <property type="match status" value="1"/>
</dbReference>
<dbReference type="AlphaFoldDB" id="A0A975BAT8"/>
<dbReference type="InterPro" id="IPR052384">
    <property type="entry name" value="TMTC_O-mannosyltransferase"/>
</dbReference>